<keyword evidence="5" id="KW-0534">Nitrate assimilation</keyword>
<name>A0A8J3Z1J3_9ACTN</name>
<evidence type="ECO:0000313" key="9">
    <source>
        <dbReference type="EMBL" id="GIJ53640.1"/>
    </source>
</evidence>
<feature type="transmembrane region" description="Helical" evidence="7">
    <location>
        <begin position="35"/>
        <end position="56"/>
    </location>
</feature>
<dbReference type="InterPro" id="IPR020846">
    <property type="entry name" value="MFS_dom"/>
</dbReference>
<proteinExistence type="inferred from homology"/>
<dbReference type="PANTHER" id="PTHR23515">
    <property type="entry name" value="HIGH-AFFINITY NITRATE TRANSPORTER 2.3"/>
    <property type="match status" value="1"/>
</dbReference>
<dbReference type="RefSeq" id="WP_203988105.1">
    <property type="nucleotide sequence ID" value="NZ_BOPG01000009.1"/>
</dbReference>
<dbReference type="InterPro" id="IPR044772">
    <property type="entry name" value="NO3_transporter"/>
</dbReference>
<dbReference type="Proteomes" id="UP000612585">
    <property type="component" value="Unassembled WGS sequence"/>
</dbReference>
<evidence type="ECO:0000256" key="5">
    <source>
        <dbReference type="ARBA" id="ARBA00023063"/>
    </source>
</evidence>
<evidence type="ECO:0000256" key="7">
    <source>
        <dbReference type="SAM" id="Phobius"/>
    </source>
</evidence>
<feature type="domain" description="Major facilitator superfamily (MFS) profile" evidence="8">
    <location>
        <begin position="1"/>
        <end position="364"/>
    </location>
</feature>
<sequence>MVVVATVGLGLNLRAWILFGPQLHDRFEVPPRDQVLLVGLPLLVGAFVRLPVGVLTDRYGARVMFPVVSLGTAASVVGLAVAETFPAVVLAGAATGIAGGAFVVGGALLSRSVPYGGRGLALGVFGLGPVVAVGISAVSRAFDPDGRSAALVLGGLLVAFAGVAAGLVRDPGGGRRRGSVMTMVRLASTTSLSILYALALGGIVAVAVYLPVYLTMVLDLTWFAALAVTGAVVGLAAFARLVGGWWTDRRPTARLLTVCYAFAAGLCLLLAVRPTGWWLTIPVITAIAICDGIASGALLALIGKAARADSVGAVMGVTGAVAALGSLLPAALLIAADHAAVSWLLLAAALLGVALYVRARDLRISMGLAVHFEPAAGPTVMTVAVVDESDTRWGVAAVVSRLAELATSDELVVVYGSDAPQRSRLSGNALVAGLRDRLPRHGVVGLQAALYRGAQDRLAGILGDFVAVGDVAVAVTPAADQRHVAARLCSRLRADRLLRVSYSLADGAGLHEVWKR</sequence>
<dbReference type="PROSITE" id="PS50850">
    <property type="entry name" value="MFS"/>
    <property type="match status" value="1"/>
</dbReference>
<feature type="transmembrane region" description="Helical" evidence="7">
    <location>
        <begin position="148"/>
        <end position="168"/>
    </location>
</feature>
<feature type="transmembrane region" description="Helical" evidence="7">
    <location>
        <begin position="255"/>
        <end position="272"/>
    </location>
</feature>
<dbReference type="InterPro" id="IPR011701">
    <property type="entry name" value="MFS"/>
</dbReference>
<comment type="similarity">
    <text evidence="2">Belongs to the major facilitator superfamily. Nitrate/nitrite porter (TC 2.A.1.8) family.</text>
</comment>
<accession>A0A8J3Z1J3</accession>
<feature type="transmembrane region" description="Helical" evidence="7">
    <location>
        <begin position="88"/>
        <end position="109"/>
    </location>
</feature>
<keyword evidence="3 7" id="KW-0812">Transmembrane</keyword>
<dbReference type="GO" id="GO:0015112">
    <property type="term" value="F:nitrate transmembrane transporter activity"/>
    <property type="evidence" value="ECO:0007669"/>
    <property type="project" value="InterPro"/>
</dbReference>
<gene>
    <name evidence="9" type="ORF">Vau01_011560</name>
</gene>
<dbReference type="GO" id="GO:0042128">
    <property type="term" value="P:nitrate assimilation"/>
    <property type="evidence" value="ECO:0007669"/>
    <property type="project" value="UniProtKB-KW"/>
</dbReference>
<organism evidence="9 10">
    <name type="scientific">Virgisporangium aurantiacum</name>
    <dbReference type="NCBI Taxonomy" id="175570"/>
    <lineage>
        <taxon>Bacteria</taxon>
        <taxon>Bacillati</taxon>
        <taxon>Actinomycetota</taxon>
        <taxon>Actinomycetes</taxon>
        <taxon>Micromonosporales</taxon>
        <taxon>Micromonosporaceae</taxon>
        <taxon>Virgisporangium</taxon>
    </lineage>
</organism>
<comment type="caution">
    <text evidence="9">The sequence shown here is derived from an EMBL/GenBank/DDBJ whole genome shotgun (WGS) entry which is preliminary data.</text>
</comment>
<keyword evidence="10" id="KW-1185">Reference proteome</keyword>
<evidence type="ECO:0000256" key="2">
    <source>
        <dbReference type="ARBA" id="ARBA00008432"/>
    </source>
</evidence>
<feature type="transmembrane region" description="Helical" evidence="7">
    <location>
        <begin position="313"/>
        <end position="334"/>
    </location>
</feature>
<keyword evidence="4 7" id="KW-1133">Transmembrane helix</keyword>
<evidence type="ECO:0000313" key="10">
    <source>
        <dbReference type="Proteomes" id="UP000612585"/>
    </source>
</evidence>
<dbReference type="Pfam" id="PF07690">
    <property type="entry name" value="MFS_1"/>
    <property type="match status" value="1"/>
</dbReference>
<protein>
    <recommendedName>
        <fullName evidence="8">Major facilitator superfamily (MFS) profile domain-containing protein</fullName>
    </recommendedName>
</protein>
<feature type="transmembrane region" description="Helical" evidence="7">
    <location>
        <begin position="340"/>
        <end position="357"/>
    </location>
</feature>
<feature type="transmembrane region" description="Helical" evidence="7">
    <location>
        <begin position="121"/>
        <end position="142"/>
    </location>
</feature>
<dbReference type="Gene3D" id="1.20.1250.20">
    <property type="entry name" value="MFS general substrate transporter like domains"/>
    <property type="match status" value="2"/>
</dbReference>
<feature type="transmembrane region" description="Helical" evidence="7">
    <location>
        <begin position="189"/>
        <end position="210"/>
    </location>
</feature>
<dbReference type="AlphaFoldDB" id="A0A8J3Z1J3"/>
<evidence type="ECO:0000256" key="3">
    <source>
        <dbReference type="ARBA" id="ARBA00022692"/>
    </source>
</evidence>
<feature type="transmembrane region" description="Helical" evidence="7">
    <location>
        <begin position="63"/>
        <end position="82"/>
    </location>
</feature>
<keyword evidence="6 7" id="KW-0472">Membrane</keyword>
<comment type="subcellular location">
    <subcellularLocation>
        <location evidence="1">Cell membrane</location>
        <topology evidence="1">Multi-pass membrane protein</topology>
    </subcellularLocation>
</comment>
<evidence type="ECO:0000256" key="1">
    <source>
        <dbReference type="ARBA" id="ARBA00004651"/>
    </source>
</evidence>
<dbReference type="EMBL" id="BOPG01000009">
    <property type="protein sequence ID" value="GIJ53640.1"/>
    <property type="molecule type" value="Genomic_DNA"/>
</dbReference>
<feature type="transmembrane region" description="Helical" evidence="7">
    <location>
        <begin position="222"/>
        <end position="243"/>
    </location>
</feature>
<evidence type="ECO:0000259" key="8">
    <source>
        <dbReference type="PROSITE" id="PS50850"/>
    </source>
</evidence>
<dbReference type="InterPro" id="IPR036259">
    <property type="entry name" value="MFS_trans_sf"/>
</dbReference>
<evidence type="ECO:0000256" key="6">
    <source>
        <dbReference type="ARBA" id="ARBA00023136"/>
    </source>
</evidence>
<dbReference type="GO" id="GO:0005886">
    <property type="term" value="C:plasma membrane"/>
    <property type="evidence" value="ECO:0007669"/>
    <property type="project" value="UniProtKB-SubCell"/>
</dbReference>
<evidence type="ECO:0000256" key="4">
    <source>
        <dbReference type="ARBA" id="ARBA00022989"/>
    </source>
</evidence>
<feature type="transmembrane region" description="Helical" evidence="7">
    <location>
        <begin position="278"/>
        <end position="301"/>
    </location>
</feature>
<dbReference type="SUPFAM" id="SSF103473">
    <property type="entry name" value="MFS general substrate transporter"/>
    <property type="match status" value="1"/>
</dbReference>
<reference evidence="9" key="1">
    <citation type="submission" date="2021-01" db="EMBL/GenBank/DDBJ databases">
        <title>Whole genome shotgun sequence of Virgisporangium aurantiacum NBRC 16421.</title>
        <authorList>
            <person name="Komaki H."/>
            <person name="Tamura T."/>
        </authorList>
    </citation>
    <scope>NUCLEOTIDE SEQUENCE</scope>
    <source>
        <strain evidence="9">NBRC 16421</strain>
    </source>
</reference>